<reference evidence="1 2" key="1">
    <citation type="journal article" date="2019" name="Nat. Ecol. Evol.">
        <title>Megaphylogeny resolves global patterns of mushroom evolution.</title>
        <authorList>
            <person name="Varga T."/>
            <person name="Krizsan K."/>
            <person name="Foldi C."/>
            <person name="Dima B."/>
            <person name="Sanchez-Garcia M."/>
            <person name="Sanchez-Ramirez S."/>
            <person name="Szollosi G.J."/>
            <person name="Szarkandi J.G."/>
            <person name="Papp V."/>
            <person name="Albert L."/>
            <person name="Andreopoulos W."/>
            <person name="Angelini C."/>
            <person name="Antonin V."/>
            <person name="Barry K.W."/>
            <person name="Bougher N.L."/>
            <person name="Buchanan P."/>
            <person name="Buyck B."/>
            <person name="Bense V."/>
            <person name="Catcheside P."/>
            <person name="Chovatia M."/>
            <person name="Cooper J."/>
            <person name="Damon W."/>
            <person name="Desjardin D."/>
            <person name="Finy P."/>
            <person name="Geml J."/>
            <person name="Haridas S."/>
            <person name="Hughes K."/>
            <person name="Justo A."/>
            <person name="Karasinski D."/>
            <person name="Kautmanova I."/>
            <person name="Kiss B."/>
            <person name="Kocsube S."/>
            <person name="Kotiranta H."/>
            <person name="LaButti K.M."/>
            <person name="Lechner B.E."/>
            <person name="Liimatainen K."/>
            <person name="Lipzen A."/>
            <person name="Lukacs Z."/>
            <person name="Mihaltcheva S."/>
            <person name="Morgado L.N."/>
            <person name="Niskanen T."/>
            <person name="Noordeloos M.E."/>
            <person name="Ohm R.A."/>
            <person name="Ortiz-Santana B."/>
            <person name="Ovrebo C."/>
            <person name="Racz N."/>
            <person name="Riley R."/>
            <person name="Savchenko A."/>
            <person name="Shiryaev A."/>
            <person name="Soop K."/>
            <person name="Spirin V."/>
            <person name="Szebenyi C."/>
            <person name="Tomsovsky M."/>
            <person name="Tulloss R.E."/>
            <person name="Uehling J."/>
            <person name="Grigoriev I.V."/>
            <person name="Vagvolgyi C."/>
            <person name="Papp T."/>
            <person name="Martin F.M."/>
            <person name="Miettinen O."/>
            <person name="Hibbett D.S."/>
            <person name="Nagy L.G."/>
        </authorList>
    </citation>
    <scope>NUCLEOTIDE SEQUENCE [LARGE SCALE GENOMIC DNA]</scope>
    <source>
        <strain evidence="1 2">CBS 121175</strain>
    </source>
</reference>
<dbReference type="STRING" id="230819.A0A5C3L368"/>
<name>A0A5C3L368_COPMA</name>
<dbReference type="EMBL" id="ML210237">
    <property type="protein sequence ID" value="TFK22608.1"/>
    <property type="molecule type" value="Genomic_DNA"/>
</dbReference>
<dbReference type="SUPFAM" id="SSF46689">
    <property type="entry name" value="Homeodomain-like"/>
    <property type="match status" value="1"/>
</dbReference>
<accession>A0A5C3L368</accession>
<dbReference type="AlphaFoldDB" id="A0A5C3L368"/>
<protein>
    <submittedName>
        <fullName evidence="1">Uncharacterized protein</fullName>
    </submittedName>
</protein>
<proteinExistence type="predicted"/>
<evidence type="ECO:0000313" key="1">
    <source>
        <dbReference type="EMBL" id="TFK22608.1"/>
    </source>
</evidence>
<sequence>MGFGHISRDVKLAALHLHSRGLLGLWDIITSCGFSQHTFFHVKCLWNETGDVLPCSIGSRGWPCMLIREDIEYLLELVRDNPTYFLDEMEHLLTNNCFISVHFTMIHQQLEQLGMSRK</sequence>
<dbReference type="OrthoDB" id="2994945at2759"/>
<gene>
    <name evidence="1" type="ORF">FA15DRAFT_595830</name>
</gene>
<evidence type="ECO:0000313" key="2">
    <source>
        <dbReference type="Proteomes" id="UP000307440"/>
    </source>
</evidence>
<dbReference type="InterPro" id="IPR009057">
    <property type="entry name" value="Homeodomain-like_sf"/>
</dbReference>
<keyword evidence="2" id="KW-1185">Reference proteome</keyword>
<organism evidence="1 2">
    <name type="scientific">Coprinopsis marcescibilis</name>
    <name type="common">Agaric fungus</name>
    <name type="synonym">Psathyrella marcescibilis</name>
    <dbReference type="NCBI Taxonomy" id="230819"/>
    <lineage>
        <taxon>Eukaryota</taxon>
        <taxon>Fungi</taxon>
        <taxon>Dikarya</taxon>
        <taxon>Basidiomycota</taxon>
        <taxon>Agaricomycotina</taxon>
        <taxon>Agaricomycetes</taxon>
        <taxon>Agaricomycetidae</taxon>
        <taxon>Agaricales</taxon>
        <taxon>Agaricineae</taxon>
        <taxon>Psathyrellaceae</taxon>
        <taxon>Coprinopsis</taxon>
    </lineage>
</organism>
<dbReference type="Proteomes" id="UP000307440">
    <property type="component" value="Unassembled WGS sequence"/>
</dbReference>